<evidence type="ECO:0000259" key="2">
    <source>
        <dbReference type="SMART" id="SM00899"/>
    </source>
</evidence>
<dbReference type="Proteomes" id="UP000317421">
    <property type="component" value="Unassembled WGS sequence"/>
</dbReference>
<dbReference type="Pfam" id="PF04023">
    <property type="entry name" value="FeoA"/>
    <property type="match status" value="1"/>
</dbReference>
<keyword evidence="1" id="KW-0408">Iron</keyword>
<evidence type="ECO:0000256" key="1">
    <source>
        <dbReference type="ARBA" id="ARBA00023004"/>
    </source>
</evidence>
<feature type="domain" description="Ferrous iron transporter FeoA-like" evidence="2">
    <location>
        <begin position="32"/>
        <end position="101"/>
    </location>
</feature>
<comment type="caution">
    <text evidence="3">The sequence shown here is derived from an EMBL/GenBank/DDBJ whole genome shotgun (WGS) entry which is preliminary data.</text>
</comment>
<sequence length="102" mass="10880">MRFILKTNEMVARNPLAPVVQPAVEAALAGEFAMSALRRGARGRVVRVLGETAESARLRALGVCEGRLVEVLRTGDAWVLRVLGSRIGISRELAASVLLTAA</sequence>
<organism evidence="3 4">
    <name type="scientific">Botrimarina colliarenosi</name>
    <dbReference type="NCBI Taxonomy" id="2528001"/>
    <lineage>
        <taxon>Bacteria</taxon>
        <taxon>Pseudomonadati</taxon>
        <taxon>Planctomycetota</taxon>
        <taxon>Planctomycetia</taxon>
        <taxon>Pirellulales</taxon>
        <taxon>Lacipirellulaceae</taxon>
        <taxon>Botrimarina</taxon>
    </lineage>
</organism>
<reference evidence="3 4" key="1">
    <citation type="submission" date="2019-02" db="EMBL/GenBank/DDBJ databases">
        <title>Deep-cultivation of Planctomycetes and their phenomic and genomic characterization uncovers novel biology.</title>
        <authorList>
            <person name="Wiegand S."/>
            <person name="Jogler M."/>
            <person name="Boedeker C."/>
            <person name="Pinto D."/>
            <person name="Vollmers J."/>
            <person name="Rivas-Marin E."/>
            <person name="Kohn T."/>
            <person name="Peeters S.H."/>
            <person name="Heuer A."/>
            <person name="Rast P."/>
            <person name="Oberbeckmann S."/>
            <person name="Bunk B."/>
            <person name="Jeske O."/>
            <person name="Meyerdierks A."/>
            <person name="Storesund J.E."/>
            <person name="Kallscheuer N."/>
            <person name="Luecker S."/>
            <person name="Lage O.M."/>
            <person name="Pohl T."/>
            <person name="Merkel B.J."/>
            <person name="Hornburger P."/>
            <person name="Mueller R.-W."/>
            <person name="Bruemmer F."/>
            <person name="Labrenz M."/>
            <person name="Spormann A.M."/>
            <person name="Op Den Camp H."/>
            <person name="Overmann J."/>
            <person name="Amann R."/>
            <person name="Jetten M.S.M."/>
            <person name="Mascher T."/>
            <person name="Medema M.H."/>
            <person name="Devos D.P."/>
            <person name="Kaster A.-K."/>
            <person name="Ovreas L."/>
            <person name="Rohde M."/>
            <person name="Galperin M.Y."/>
            <person name="Jogler C."/>
        </authorList>
    </citation>
    <scope>NUCLEOTIDE SEQUENCE [LARGE SCALE GENOMIC DNA]</scope>
    <source>
        <strain evidence="3 4">Pla108</strain>
    </source>
</reference>
<dbReference type="SUPFAM" id="SSF50037">
    <property type="entry name" value="C-terminal domain of transcriptional repressors"/>
    <property type="match status" value="1"/>
</dbReference>
<dbReference type="InterPro" id="IPR038157">
    <property type="entry name" value="FeoA_core_dom"/>
</dbReference>
<dbReference type="Gene3D" id="2.30.30.90">
    <property type="match status" value="1"/>
</dbReference>
<gene>
    <name evidence="3" type="ORF">Pla108_07620</name>
</gene>
<dbReference type="EMBL" id="SJPR01000001">
    <property type="protein sequence ID" value="TWT99819.1"/>
    <property type="molecule type" value="Genomic_DNA"/>
</dbReference>
<protein>
    <submittedName>
        <fullName evidence="3">FeoA domain protein</fullName>
    </submittedName>
</protein>
<dbReference type="OrthoDB" id="291283at2"/>
<proteinExistence type="predicted"/>
<name>A0A5C6AJJ2_9BACT</name>
<dbReference type="SMART" id="SM00899">
    <property type="entry name" value="FeoA"/>
    <property type="match status" value="1"/>
</dbReference>
<dbReference type="AlphaFoldDB" id="A0A5C6AJJ2"/>
<accession>A0A5C6AJJ2</accession>
<evidence type="ECO:0000313" key="4">
    <source>
        <dbReference type="Proteomes" id="UP000317421"/>
    </source>
</evidence>
<evidence type="ECO:0000313" key="3">
    <source>
        <dbReference type="EMBL" id="TWT99819.1"/>
    </source>
</evidence>
<keyword evidence="4" id="KW-1185">Reference proteome</keyword>
<dbReference type="InterPro" id="IPR007167">
    <property type="entry name" value="Fe-transptr_FeoA-like"/>
</dbReference>
<dbReference type="InterPro" id="IPR008988">
    <property type="entry name" value="Transcriptional_repressor_C"/>
</dbReference>
<dbReference type="GO" id="GO:0046914">
    <property type="term" value="F:transition metal ion binding"/>
    <property type="evidence" value="ECO:0007669"/>
    <property type="project" value="InterPro"/>
</dbReference>